<dbReference type="PROSITE" id="PS01096">
    <property type="entry name" value="PPIC_PPIASE_1"/>
    <property type="match status" value="1"/>
</dbReference>
<feature type="domain" description="PpiC" evidence="13">
    <location>
        <begin position="266"/>
        <end position="362"/>
    </location>
</feature>
<dbReference type="InterPro" id="IPR046357">
    <property type="entry name" value="PPIase_dom_sf"/>
</dbReference>
<dbReference type="SUPFAM" id="SSF54534">
    <property type="entry name" value="FKBP-like"/>
    <property type="match status" value="1"/>
</dbReference>
<dbReference type="InterPro" id="IPR000297">
    <property type="entry name" value="PPIase_PpiC"/>
</dbReference>
<keyword evidence="5 12" id="KW-1133">Transmembrane helix</keyword>
<keyword evidence="3" id="KW-0997">Cell inner membrane</keyword>
<dbReference type="PANTHER" id="PTHR47529">
    <property type="entry name" value="PEPTIDYL-PROLYL CIS-TRANS ISOMERASE D"/>
    <property type="match status" value="1"/>
</dbReference>
<dbReference type="SUPFAM" id="SSF109998">
    <property type="entry name" value="Triger factor/SurA peptide-binding domain-like"/>
    <property type="match status" value="1"/>
</dbReference>
<evidence type="ECO:0000256" key="3">
    <source>
        <dbReference type="ARBA" id="ARBA00022519"/>
    </source>
</evidence>
<name>K4KH93_SIMAS</name>
<dbReference type="STRING" id="1117647.M5M_01735"/>
<evidence type="ECO:0000256" key="4">
    <source>
        <dbReference type="ARBA" id="ARBA00022692"/>
    </source>
</evidence>
<comment type="similarity">
    <text evidence="8">Belongs to the PpiD chaperone family.</text>
</comment>
<keyword evidence="2" id="KW-1003">Cell membrane</keyword>
<organism evidence="14 15">
    <name type="scientific">Simiduia agarivorans (strain DSM 21679 / JCM 13881 / BCRC 17597 / SA1)</name>
    <dbReference type="NCBI Taxonomy" id="1117647"/>
    <lineage>
        <taxon>Bacteria</taxon>
        <taxon>Pseudomonadati</taxon>
        <taxon>Pseudomonadota</taxon>
        <taxon>Gammaproteobacteria</taxon>
        <taxon>Cellvibrionales</taxon>
        <taxon>Cellvibrionaceae</taxon>
        <taxon>Simiduia</taxon>
    </lineage>
</organism>
<dbReference type="Gene3D" id="1.10.4030.10">
    <property type="entry name" value="Porin chaperone SurA, peptide-binding domain"/>
    <property type="match status" value="1"/>
</dbReference>
<protein>
    <recommendedName>
        <fullName evidence="9">Periplasmic chaperone PpiD</fullName>
    </recommendedName>
    <alternativeName>
        <fullName evidence="10">Periplasmic folding chaperone</fullName>
    </alternativeName>
</protein>
<evidence type="ECO:0000256" key="7">
    <source>
        <dbReference type="ARBA" id="ARBA00023186"/>
    </source>
</evidence>
<evidence type="ECO:0000256" key="2">
    <source>
        <dbReference type="ARBA" id="ARBA00022475"/>
    </source>
</evidence>
<gene>
    <name evidence="14" type="ordered locus">M5M_01735</name>
</gene>
<dbReference type="PROSITE" id="PS50198">
    <property type="entry name" value="PPIC_PPIASE_2"/>
    <property type="match status" value="1"/>
</dbReference>
<dbReference type="OrthoDB" id="9812372at2"/>
<dbReference type="RefSeq" id="WP_015045743.1">
    <property type="nucleotide sequence ID" value="NC_018868.3"/>
</dbReference>
<reference evidence="14 15" key="1">
    <citation type="journal article" date="2013" name="Genome Announc.">
        <title>Complete genome sequence of Simiduia agarivorans SA1(T), a marine bacterium able to degrade a variety of polysaccharides.</title>
        <authorList>
            <person name="Lin S.Y."/>
            <person name="Shieh W.Y."/>
            <person name="Chen J.S."/>
            <person name="Tang S.L."/>
        </authorList>
    </citation>
    <scope>NUCLEOTIDE SEQUENCE [LARGE SCALE GENOMIC DNA]</scope>
    <source>
        <strain evidence="15">DSM 21679 / JCM 13881 / BCRC 17597 / SA1</strain>
    </source>
</reference>
<dbReference type="EMBL" id="CP003746">
    <property type="protein sequence ID" value="AFU97570.1"/>
    <property type="molecule type" value="Genomic_DNA"/>
</dbReference>
<evidence type="ECO:0000259" key="13">
    <source>
        <dbReference type="PROSITE" id="PS50198"/>
    </source>
</evidence>
<dbReference type="InterPro" id="IPR052029">
    <property type="entry name" value="PpiD_chaperone"/>
</dbReference>
<dbReference type="PANTHER" id="PTHR47529:SF1">
    <property type="entry name" value="PERIPLASMIC CHAPERONE PPID"/>
    <property type="match status" value="1"/>
</dbReference>
<dbReference type="Pfam" id="PF00639">
    <property type="entry name" value="Rotamase"/>
    <property type="match status" value="1"/>
</dbReference>
<evidence type="ECO:0000256" key="11">
    <source>
        <dbReference type="PROSITE-ProRule" id="PRU00278"/>
    </source>
</evidence>
<keyword evidence="4 12" id="KW-0812">Transmembrane</keyword>
<evidence type="ECO:0000313" key="15">
    <source>
        <dbReference type="Proteomes" id="UP000000466"/>
    </source>
</evidence>
<comment type="subcellular location">
    <subcellularLocation>
        <location evidence="1">Cell inner membrane</location>
        <topology evidence="1">Single-pass type II membrane protein</topology>
        <orientation evidence="1">Periplasmic side</orientation>
    </subcellularLocation>
</comment>
<evidence type="ECO:0000256" key="5">
    <source>
        <dbReference type="ARBA" id="ARBA00022989"/>
    </source>
</evidence>
<keyword evidence="11" id="KW-0697">Rotamase</keyword>
<evidence type="ECO:0000256" key="6">
    <source>
        <dbReference type="ARBA" id="ARBA00023136"/>
    </source>
</evidence>
<dbReference type="Pfam" id="PF13624">
    <property type="entry name" value="SurA_N_3"/>
    <property type="match status" value="1"/>
</dbReference>
<keyword evidence="15" id="KW-1185">Reference proteome</keyword>
<proteinExistence type="inferred from homology"/>
<dbReference type="InterPro" id="IPR027304">
    <property type="entry name" value="Trigger_fact/SurA_dom_sf"/>
</dbReference>
<keyword evidence="7" id="KW-0143">Chaperone</keyword>
<sequence length="625" mass="67858">MLQNFRDNLKGTVAIFLVGIISVPFIFFGVDSLFTGGAQAGKAAEVNGEAIANTDVERAIRIQRDQMTQRFGDQLPADFLSDEKLRGPALEGLVDRQLKIQAARDGRMTVSDKVLDDLIVSAPTFQTNGQFDAQRFTYMVQSMGYTPAGYREMIRQEIIAQQYGSAVAFSGFVTDQQLADFVKISEQTRDFYYVTLPVAPVLEATDVSQDEVQAYYDANQARFQEPEKVVAKVVELNVADLAAKVEITDAQVAAQYEQNMKAFESAPVRQVAHILVEAESEDAAKDKLAEVRAALDAGEEFAEVAKRLSDDIGTKEFGGDLGFTSGDTFPEPFEQAVAALAVGEVSAPVQTDAGFHVIKLIGIDEAEKPSLEEEAPLIRTALADSTAQQRFVELLEELKEKAYNTSDINEVAEDLALTVQSFPPFTRSGGEGLAADPRIVKAAFSADVLKDGHISPVIELNETSVAIVSVTEHIPAAVKPLDEVSDLIMAQLKDEKAKAALAERSVTVMARLQAGEDVEAVAKDAGLEWQVSYGVKRADARYDRALLQQVFDLPRVDDAPGFGQVTVASGDLVLVKLTKVADGSLDQLPEEQRQALKNRLAYQLAGAEMAAFDEALKASAEISIY</sequence>
<feature type="transmembrane region" description="Helical" evidence="12">
    <location>
        <begin position="12"/>
        <end position="30"/>
    </location>
</feature>
<dbReference type="Proteomes" id="UP000000466">
    <property type="component" value="Chromosome"/>
</dbReference>
<evidence type="ECO:0000256" key="12">
    <source>
        <dbReference type="SAM" id="Phobius"/>
    </source>
</evidence>
<dbReference type="AlphaFoldDB" id="K4KH93"/>
<evidence type="ECO:0000256" key="1">
    <source>
        <dbReference type="ARBA" id="ARBA00004382"/>
    </source>
</evidence>
<evidence type="ECO:0000256" key="9">
    <source>
        <dbReference type="ARBA" id="ARBA00040743"/>
    </source>
</evidence>
<dbReference type="GO" id="GO:0003755">
    <property type="term" value="F:peptidyl-prolyl cis-trans isomerase activity"/>
    <property type="evidence" value="ECO:0007669"/>
    <property type="project" value="UniProtKB-KW"/>
</dbReference>
<dbReference type="Gene3D" id="3.10.50.40">
    <property type="match status" value="1"/>
</dbReference>
<dbReference type="GO" id="GO:0005886">
    <property type="term" value="C:plasma membrane"/>
    <property type="evidence" value="ECO:0007669"/>
    <property type="project" value="UniProtKB-SubCell"/>
</dbReference>
<keyword evidence="11 14" id="KW-0413">Isomerase</keyword>
<dbReference type="KEGG" id="saga:M5M_01735"/>
<accession>K4KH93</accession>
<dbReference type="eggNOG" id="COG0760">
    <property type="taxonomic scope" value="Bacteria"/>
</dbReference>
<evidence type="ECO:0000256" key="10">
    <source>
        <dbReference type="ARBA" id="ARBA00042775"/>
    </source>
</evidence>
<dbReference type="HOGENOM" id="CLU_023843_1_1_6"/>
<evidence type="ECO:0000313" key="14">
    <source>
        <dbReference type="EMBL" id="AFU97570.1"/>
    </source>
</evidence>
<dbReference type="InterPro" id="IPR023058">
    <property type="entry name" value="PPIase_PpiC_CS"/>
</dbReference>
<keyword evidence="6 12" id="KW-0472">Membrane</keyword>
<evidence type="ECO:0000256" key="8">
    <source>
        <dbReference type="ARBA" id="ARBA00038408"/>
    </source>
</evidence>